<protein>
    <submittedName>
        <fullName evidence="2">SnoaL-like domain-containing protein</fullName>
    </submittedName>
</protein>
<dbReference type="AlphaFoldDB" id="A0A1H4QZM0"/>
<dbReference type="Gene3D" id="3.10.450.50">
    <property type="match status" value="1"/>
</dbReference>
<accession>A0A1H4QZM0</accession>
<dbReference type="STRING" id="67331.SAMN04490357_1550"/>
<dbReference type="InterPro" id="IPR032710">
    <property type="entry name" value="NTF2-like_dom_sf"/>
</dbReference>
<name>A0A1H4QZM0_9ACTN</name>
<dbReference type="RefSeq" id="WP_074991628.1">
    <property type="nucleotide sequence ID" value="NZ_FNTD01000004.1"/>
</dbReference>
<dbReference type="GeneID" id="95510750"/>
<feature type="domain" description="SnoaL-like" evidence="1">
    <location>
        <begin position="10"/>
        <end position="149"/>
    </location>
</feature>
<dbReference type="EMBL" id="FNTD01000004">
    <property type="protein sequence ID" value="SEC25076.1"/>
    <property type="molecule type" value="Genomic_DNA"/>
</dbReference>
<dbReference type="Pfam" id="PF13577">
    <property type="entry name" value="SnoaL_4"/>
    <property type="match status" value="1"/>
</dbReference>
<dbReference type="Proteomes" id="UP000182375">
    <property type="component" value="Unassembled WGS sequence"/>
</dbReference>
<gene>
    <name evidence="2" type="ORF">SAMN04490357_1550</name>
</gene>
<dbReference type="InterPro" id="IPR037401">
    <property type="entry name" value="SnoaL-like"/>
</dbReference>
<proteinExistence type="predicted"/>
<sequence>MTSASDVLYVLDRIAIQDLIAKYGLGQDLHQGDNNDQDLTAQWSEVFSSDAVIDASDVGQGAEIGLADYIDFMRGADRKPTEGLGRLFGQWQHREGYATVTIDGDTATAISPFFHTHETRDGQANVIHTGLWHDRLERRAEGWRIVHRRLENGFFNTFARIPEPVELLER</sequence>
<evidence type="ECO:0000313" key="2">
    <source>
        <dbReference type="EMBL" id="SEC25076.1"/>
    </source>
</evidence>
<organism evidence="2 3">
    <name type="scientific">Streptomyces misionensis</name>
    <dbReference type="NCBI Taxonomy" id="67331"/>
    <lineage>
        <taxon>Bacteria</taxon>
        <taxon>Bacillati</taxon>
        <taxon>Actinomycetota</taxon>
        <taxon>Actinomycetes</taxon>
        <taxon>Kitasatosporales</taxon>
        <taxon>Streptomycetaceae</taxon>
        <taxon>Streptomyces</taxon>
    </lineage>
</organism>
<evidence type="ECO:0000259" key="1">
    <source>
        <dbReference type="Pfam" id="PF13577"/>
    </source>
</evidence>
<dbReference type="SUPFAM" id="SSF54427">
    <property type="entry name" value="NTF2-like"/>
    <property type="match status" value="1"/>
</dbReference>
<reference evidence="2 3" key="1">
    <citation type="submission" date="2016-10" db="EMBL/GenBank/DDBJ databases">
        <authorList>
            <person name="de Groot N.N."/>
        </authorList>
    </citation>
    <scope>NUCLEOTIDE SEQUENCE [LARGE SCALE GENOMIC DNA]</scope>
    <source>
        <strain evidence="2 3">DSM 40306</strain>
    </source>
</reference>
<evidence type="ECO:0000313" key="3">
    <source>
        <dbReference type="Proteomes" id="UP000182375"/>
    </source>
</evidence>